<dbReference type="EMBL" id="GELH01000381">
    <property type="protein sequence ID" value="JAS03891.1"/>
    <property type="molecule type" value="Transcribed_RNA"/>
</dbReference>
<reference evidence="1" key="1">
    <citation type="submission" date="2016-03" db="EMBL/GenBank/DDBJ databases">
        <authorList>
            <person name="Ploux O."/>
        </authorList>
    </citation>
    <scope>NUCLEOTIDE SEQUENCE</scope>
    <source>
        <tissue evidence="1">Mantle</tissue>
    </source>
</reference>
<dbReference type="EMBL" id="GELH01000382">
    <property type="protein sequence ID" value="JAS03890.1"/>
    <property type="molecule type" value="Transcribed_RNA"/>
</dbReference>
<sequence length="84" mass="9862">MNLSQVHHTCITIIYMMAIYSGQETNYVHRTLQQKILFIYVHHIITCKQNKINMLKCSLNLPPFLTRKDHQHIDDIDAPMIGII</sequence>
<organism evidence="1">
    <name type="scientific">Pinctada fucata</name>
    <name type="common">Akoya pearl oyster</name>
    <name type="synonym">Pinctada imbricata fucata</name>
    <dbReference type="NCBI Taxonomy" id="50426"/>
    <lineage>
        <taxon>Eukaryota</taxon>
        <taxon>Metazoa</taxon>
        <taxon>Spiralia</taxon>
        <taxon>Lophotrochozoa</taxon>
        <taxon>Mollusca</taxon>
        <taxon>Bivalvia</taxon>
        <taxon>Autobranchia</taxon>
        <taxon>Pteriomorphia</taxon>
        <taxon>Pterioida</taxon>
        <taxon>Pterioidea</taxon>
        <taxon>Pteriidae</taxon>
        <taxon>Pinctada</taxon>
    </lineage>
</organism>
<evidence type="ECO:0000313" key="1">
    <source>
        <dbReference type="EMBL" id="JAS03890.1"/>
    </source>
</evidence>
<protein>
    <submittedName>
        <fullName evidence="1">Uncharacterized protein</fullName>
    </submittedName>
</protein>
<name>A0A194AMT5_PINFU</name>
<accession>A0A194AMT5</accession>
<dbReference type="AlphaFoldDB" id="A0A194AMT5"/>
<proteinExistence type="predicted"/>